<proteinExistence type="predicted"/>
<dbReference type="Gene3D" id="3.30.420.10">
    <property type="entry name" value="Ribonuclease H-like superfamily/Ribonuclease H"/>
    <property type="match status" value="2"/>
</dbReference>
<dbReference type="GO" id="GO:0006313">
    <property type="term" value="P:DNA transposition"/>
    <property type="evidence" value="ECO:0007669"/>
    <property type="project" value="InterPro"/>
</dbReference>
<comment type="caution">
    <text evidence="13">The sequence shown here is derived from an EMBL/GenBank/DDBJ whole genome shotgun (WGS) entry which is preliminary data.</text>
</comment>
<dbReference type="Proteomes" id="UP001356427">
    <property type="component" value="Unassembled WGS sequence"/>
</dbReference>
<evidence type="ECO:0000256" key="6">
    <source>
        <dbReference type="ARBA" id="ARBA00022989"/>
    </source>
</evidence>
<dbReference type="PANTHER" id="PTHR46480">
    <property type="entry name" value="F20B24.22"/>
    <property type="match status" value="1"/>
</dbReference>
<dbReference type="EMBL" id="JAGTTL010000008">
    <property type="protein sequence ID" value="KAK6319406.1"/>
    <property type="molecule type" value="Genomic_DNA"/>
</dbReference>
<dbReference type="InterPro" id="IPR036388">
    <property type="entry name" value="WH-like_DNA-bd_sf"/>
</dbReference>
<evidence type="ECO:0000259" key="12">
    <source>
        <dbReference type="Pfam" id="PF25787"/>
    </source>
</evidence>
<organism evidence="13 14">
    <name type="scientific">Coregonus suidteri</name>
    <dbReference type="NCBI Taxonomy" id="861788"/>
    <lineage>
        <taxon>Eukaryota</taxon>
        <taxon>Metazoa</taxon>
        <taxon>Chordata</taxon>
        <taxon>Craniata</taxon>
        <taxon>Vertebrata</taxon>
        <taxon>Euteleostomi</taxon>
        <taxon>Actinopterygii</taxon>
        <taxon>Neopterygii</taxon>
        <taxon>Teleostei</taxon>
        <taxon>Protacanthopterygii</taxon>
        <taxon>Salmoniformes</taxon>
        <taxon>Salmonidae</taxon>
        <taxon>Coregoninae</taxon>
        <taxon>Coregonus</taxon>
    </lineage>
</organism>
<evidence type="ECO:0000256" key="7">
    <source>
        <dbReference type="ARBA" id="ARBA00023065"/>
    </source>
</evidence>
<gene>
    <name evidence="13" type="ORF">J4Q44_G00106170</name>
</gene>
<evidence type="ECO:0000256" key="3">
    <source>
        <dbReference type="ARBA" id="ARBA00022475"/>
    </source>
</evidence>
<feature type="domain" description="Sleeping Beauty transposase HTH" evidence="12">
    <location>
        <begin position="550"/>
        <end position="588"/>
    </location>
</feature>
<evidence type="ECO:0000256" key="4">
    <source>
        <dbReference type="ARBA" id="ARBA00022692"/>
    </source>
</evidence>
<dbReference type="GO" id="GO:0034702">
    <property type="term" value="C:monoatomic ion channel complex"/>
    <property type="evidence" value="ECO:0007669"/>
    <property type="project" value="UniProtKB-KW"/>
</dbReference>
<sequence length="779" mass="87274">MSAICPGANRFPVDQPPSCSVGETYHPVVTFPSPTLLSPGRHGPTTGNCPALGHRPFLRDRVERKPLQGGVIRTPHHKRPAHQNQRPEPARTPKPLIACVGVHDKRDGSGSGEDRTGALHQGTFEGLKRPGWCYSRPLPARRTAVGWYNDPKGSSRVRLSGGFGKLGGRLKGQPCTLLALPKETFPLWAPPKQHLKSPRVSTRAKHYTALYLDDDIAGSPQWWYVPHTYRTMNHGGSYTLGKQSPPSCCLRCWISSLFLAISTAARRDAGSVLDLGRVKKPLVGYITAAELAAIPGPLYHRQTMSKYLRHFTTVGDDHTAHWHDEGLHEAREELGTSHRTAAPQGTHLQRLPEETLQLRQIPAVGVLPLPESGSSHLLYGGSWAGKLFAYRLEFFHHKFEVFDGLVVIVSFILDIVYIASEDAFDGMGILLILLRLWRVARIVNVAWCSVKTQESCVCEDTGRSKKFTKLKESNDHLVQQVNGPTRAQWQDDPLKLCQHDAATTMLHRRDGARLPPDVTLGIQAKDLYLYKRHLSTEAINQSDSKLSTIAKTKELSKDVRDKIVDLHKAGMGYKTIAKQLGEKVTTVGLKSCSARKVPLLKKAHIHARLKFANEHDSEENWVKVLWSDETKIELFGINSTRCVWRRRNAACYPKNTIPTVKHGAKATKEWLKKKHIKVLEWPSQSPDLNPIENLWRELNVRVAKHQPRNLNDLEKICKEEWDKIPPEMCANLMANYKKRLTSVIANKDPLKLCKVVVLLEGEPSPLSEVLSALEQSSAW</sequence>
<feature type="domain" description="Tc1-like transposase DDE" evidence="11">
    <location>
        <begin position="662"/>
        <end position="713"/>
    </location>
</feature>
<dbReference type="GO" id="GO:0030171">
    <property type="term" value="F:voltage-gated proton channel activity"/>
    <property type="evidence" value="ECO:0007669"/>
    <property type="project" value="InterPro"/>
</dbReference>
<keyword evidence="2" id="KW-0813">Transport</keyword>
<dbReference type="InterPro" id="IPR057667">
    <property type="entry name" value="HTH_SB"/>
</dbReference>
<dbReference type="InterPro" id="IPR038717">
    <property type="entry name" value="Tc1-like_DDE_dom"/>
</dbReference>
<dbReference type="Gene3D" id="1.10.10.10">
    <property type="entry name" value="Winged helix-like DNA-binding domain superfamily/Winged helix DNA-binding domain"/>
    <property type="match status" value="1"/>
</dbReference>
<dbReference type="Gene3D" id="1.20.120.350">
    <property type="entry name" value="Voltage-gated potassium channels. Chain C"/>
    <property type="match status" value="1"/>
</dbReference>
<dbReference type="GO" id="GO:0005886">
    <property type="term" value="C:plasma membrane"/>
    <property type="evidence" value="ECO:0007669"/>
    <property type="project" value="UniProtKB-SubCell"/>
</dbReference>
<dbReference type="InterPro" id="IPR036397">
    <property type="entry name" value="RNaseH_sf"/>
</dbReference>
<keyword evidence="3" id="KW-1003">Cell membrane</keyword>
<keyword evidence="8" id="KW-0472">Membrane</keyword>
<dbReference type="GO" id="GO:0015074">
    <property type="term" value="P:DNA integration"/>
    <property type="evidence" value="ECO:0007669"/>
    <property type="project" value="InterPro"/>
</dbReference>
<evidence type="ECO:0000256" key="10">
    <source>
        <dbReference type="SAM" id="MobiDB-lite"/>
    </source>
</evidence>
<evidence type="ECO:0008006" key="15">
    <source>
        <dbReference type="Google" id="ProtNLM"/>
    </source>
</evidence>
<dbReference type="Pfam" id="PF25787">
    <property type="entry name" value="HTH_SB"/>
    <property type="match status" value="1"/>
</dbReference>
<name>A0AAN8M7K0_9TELE</name>
<protein>
    <recommendedName>
        <fullName evidence="15">Tc1-like transposase DDE domain-containing protein</fullName>
    </recommendedName>
</protein>
<dbReference type="InterPro" id="IPR027359">
    <property type="entry name" value="Volt_channel_dom_sf"/>
</dbReference>
<evidence type="ECO:0000259" key="11">
    <source>
        <dbReference type="Pfam" id="PF13358"/>
    </source>
</evidence>
<evidence type="ECO:0000256" key="8">
    <source>
        <dbReference type="ARBA" id="ARBA00023136"/>
    </source>
</evidence>
<keyword evidence="4" id="KW-0812">Transmembrane</keyword>
<reference evidence="13 14" key="1">
    <citation type="submission" date="2021-04" db="EMBL/GenBank/DDBJ databases">
        <authorList>
            <person name="De Guttry C."/>
            <person name="Zahm M."/>
            <person name="Klopp C."/>
            <person name="Cabau C."/>
            <person name="Louis A."/>
            <person name="Berthelot C."/>
            <person name="Parey E."/>
            <person name="Roest Crollius H."/>
            <person name="Montfort J."/>
            <person name="Robinson-Rechavi M."/>
            <person name="Bucao C."/>
            <person name="Bouchez O."/>
            <person name="Gislard M."/>
            <person name="Lluch J."/>
            <person name="Milhes M."/>
            <person name="Lampietro C."/>
            <person name="Lopez Roques C."/>
            <person name="Donnadieu C."/>
            <person name="Braasch I."/>
            <person name="Desvignes T."/>
            <person name="Postlethwait J."/>
            <person name="Bobe J."/>
            <person name="Wedekind C."/>
            <person name="Guiguen Y."/>
        </authorList>
    </citation>
    <scope>NUCLEOTIDE SEQUENCE [LARGE SCALE GENOMIC DNA]</scope>
    <source>
        <strain evidence="13">Cs_M1</strain>
        <tissue evidence="13">Blood</tissue>
    </source>
</reference>
<comment type="subcellular location">
    <subcellularLocation>
        <location evidence="1">Cell membrane</location>
        <topology evidence="1">Multi-pass membrane protein</topology>
    </subcellularLocation>
</comment>
<evidence type="ECO:0000256" key="1">
    <source>
        <dbReference type="ARBA" id="ARBA00004651"/>
    </source>
</evidence>
<dbReference type="GO" id="GO:0003677">
    <property type="term" value="F:DNA binding"/>
    <property type="evidence" value="ECO:0007669"/>
    <property type="project" value="InterPro"/>
</dbReference>
<accession>A0AAN8M7K0</accession>
<evidence type="ECO:0000256" key="5">
    <source>
        <dbReference type="ARBA" id="ARBA00022882"/>
    </source>
</evidence>
<evidence type="ECO:0000256" key="9">
    <source>
        <dbReference type="ARBA" id="ARBA00023303"/>
    </source>
</evidence>
<keyword evidence="14" id="KW-1185">Reference proteome</keyword>
<keyword evidence="7" id="KW-0406">Ion transport</keyword>
<evidence type="ECO:0000313" key="13">
    <source>
        <dbReference type="EMBL" id="KAK6319406.1"/>
    </source>
</evidence>
<keyword evidence="9" id="KW-0407">Ion channel</keyword>
<feature type="region of interest" description="Disordered" evidence="10">
    <location>
        <begin position="71"/>
        <end position="93"/>
    </location>
</feature>
<dbReference type="PANTHER" id="PTHR46480:SF1">
    <property type="entry name" value="VOLTAGE-GATED HYDROGEN CHANNEL 1"/>
    <property type="match status" value="1"/>
</dbReference>
<dbReference type="Pfam" id="PF13358">
    <property type="entry name" value="DDE_3"/>
    <property type="match status" value="1"/>
</dbReference>
<keyword evidence="5" id="KW-0851">Voltage-gated channel</keyword>
<evidence type="ECO:0000313" key="14">
    <source>
        <dbReference type="Proteomes" id="UP001356427"/>
    </source>
</evidence>
<keyword evidence="6" id="KW-1133">Transmembrane helix</keyword>
<dbReference type="InterPro" id="IPR031846">
    <property type="entry name" value="Hvcn1"/>
</dbReference>
<dbReference type="AlphaFoldDB" id="A0AAN8M7K0"/>
<evidence type="ECO:0000256" key="2">
    <source>
        <dbReference type="ARBA" id="ARBA00022448"/>
    </source>
</evidence>